<keyword evidence="9" id="KW-1185">Reference proteome</keyword>
<sequence>MEKRQDARAALKALCADNVSWDLTPFQGFVDASAARRSAVLVLFGVLDAVPASAEGPVAGDIDVLLQRRSASMGHHPGQISFPGGGVEEGDADITATALREAVEETGLDPTGVEILGTLPELPLVVSNNLVTPVPAWWTRPSQVAAVDSRESVDVFRVPVADLLDPANRATVVRVWKKSTMRSPAFVVQDRVIWGFTAIVLDLMFEELGWTIPWDRSRQVEP</sequence>
<dbReference type="PROSITE" id="PS51462">
    <property type="entry name" value="NUDIX"/>
    <property type="match status" value="1"/>
</dbReference>
<evidence type="ECO:0000313" key="9">
    <source>
        <dbReference type="Proteomes" id="UP000244978"/>
    </source>
</evidence>
<dbReference type="GO" id="GO:0046872">
    <property type="term" value="F:metal ion binding"/>
    <property type="evidence" value="ECO:0007669"/>
    <property type="project" value="UniProtKB-KW"/>
</dbReference>
<evidence type="ECO:0000256" key="1">
    <source>
        <dbReference type="ARBA" id="ARBA00001936"/>
    </source>
</evidence>
<dbReference type="SUPFAM" id="SSF55811">
    <property type="entry name" value="Nudix"/>
    <property type="match status" value="1"/>
</dbReference>
<comment type="cofactor">
    <cofactor evidence="2">
        <name>Mg(2+)</name>
        <dbReference type="ChEBI" id="CHEBI:18420"/>
    </cofactor>
</comment>
<keyword evidence="6" id="KW-0464">Manganese</keyword>
<reference evidence="9" key="1">
    <citation type="submission" date="2018-04" db="EMBL/GenBank/DDBJ databases">
        <authorList>
            <person name="Liu S."/>
            <person name="Wang Z."/>
            <person name="Li J."/>
        </authorList>
    </citation>
    <scope>NUCLEOTIDE SEQUENCE [LARGE SCALE GENOMIC DNA]</scope>
    <source>
        <strain evidence="9">S1194</strain>
    </source>
</reference>
<evidence type="ECO:0000256" key="2">
    <source>
        <dbReference type="ARBA" id="ARBA00001946"/>
    </source>
</evidence>
<comment type="cofactor">
    <cofactor evidence="1">
        <name>Mn(2+)</name>
        <dbReference type="ChEBI" id="CHEBI:29035"/>
    </cofactor>
</comment>
<evidence type="ECO:0000313" key="8">
    <source>
        <dbReference type="EMBL" id="PWB96517.1"/>
    </source>
</evidence>
<evidence type="ECO:0000259" key="7">
    <source>
        <dbReference type="PROSITE" id="PS51462"/>
    </source>
</evidence>
<comment type="caution">
    <text evidence="8">The sequence shown here is derived from an EMBL/GenBank/DDBJ whole genome shotgun (WGS) entry which is preliminary data.</text>
</comment>
<organism evidence="8 9">
    <name type="scientific">Homoserinimonas hongtaonis</name>
    <dbReference type="NCBI Taxonomy" id="2079791"/>
    <lineage>
        <taxon>Bacteria</taxon>
        <taxon>Bacillati</taxon>
        <taxon>Actinomycetota</taxon>
        <taxon>Actinomycetes</taxon>
        <taxon>Micrococcales</taxon>
        <taxon>Microbacteriaceae</taxon>
        <taxon>Homoserinimonas</taxon>
    </lineage>
</organism>
<dbReference type="InterPro" id="IPR045121">
    <property type="entry name" value="CoAse"/>
</dbReference>
<gene>
    <name evidence="8" type="ORF">DF220_00665</name>
</gene>
<protein>
    <submittedName>
        <fullName evidence="8">Coenzyme A pyrophosphatase</fullName>
    </submittedName>
</protein>
<evidence type="ECO:0000256" key="5">
    <source>
        <dbReference type="ARBA" id="ARBA00022842"/>
    </source>
</evidence>
<dbReference type="PANTHER" id="PTHR12992:SF11">
    <property type="entry name" value="MITOCHONDRIAL COENZYME A DIPHOSPHATASE NUDT8"/>
    <property type="match status" value="1"/>
</dbReference>
<accession>A0A2U1SY13</accession>
<dbReference type="PANTHER" id="PTHR12992">
    <property type="entry name" value="NUDIX HYDROLASE"/>
    <property type="match status" value="1"/>
</dbReference>
<evidence type="ECO:0000256" key="3">
    <source>
        <dbReference type="ARBA" id="ARBA00022723"/>
    </source>
</evidence>
<dbReference type="CDD" id="cd03426">
    <property type="entry name" value="NUDIX_CoAse_Nudt7"/>
    <property type="match status" value="1"/>
</dbReference>
<dbReference type="Pfam" id="PF00293">
    <property type="entry name" value="NUDIX"/>
    <property type="match status" value="1"/>
</dbReference>
<feature type="domain" description="Nudix hydrolase" evidence="7">
    <location>
        <begin position="35"/>
        <end position="179"/>
    </location>
</feature>
<dbReference type="InterPro" id="IPR015797">
    <property type="entry name" value="NUDIX_hydrolase-like_dom_sf"/>
</dbReference>
<evidence type="ECO:0000256" key="6">
    <source>
        <dbReference type="ARBA" id="ARBA00023211"/>
    </source>
</evidence>
<dbReference type="Gene3D" id="3.90.79.10">
    <property type="entry name" value="Nucleoside Triphosphate Pyrophosphohydrolase"/>
    <property type="match status" value="1"/>
</dbReference>
<dbReference type="Proteomes" id="UP000244978">
    <property type="component" value="Unassembled WGS sequence"/>
</dbReference>
<keyword evidence="3" id="KW-0479">Metal-binding</keyword>
<keyword evidence="4" id="KW-0378">Hydrolase</keyword>
<dbReference type="GO" id="GO:0010945">
    <property type="term" value="F:coenzyme A diphosphatase activity"/>
    <property type="evidence" value="ECO:0007669"/>
    <property type="project" value="InterPro"/>
</dbReference>
<dbReference type="RefSeq" id="WP_108996701.1">
    <property type="nucleotide sequence ID" value="NZ_QEEX01000001.1"/>
</dbReference>
<dbReference type="EMBL" id="QEEX01000001">
    <property type="protein sequence ID" value="PWB96517.1"/>
    <property type="molecule type" value="Genomic_DNA"/>
</dbReference>
<name>A0A2U1SY13_9MICO</name>
<dbReference type="AlphaFoldDB" id="A0A2U1SY13"/>
<proteinExistence type="predicted"/>
<evidence type="ECO:0000256" key="4">
    <source>
        <dbReference type="ARBA" id="ARBA00022801"/>
    </source>
</evidence>
<dbReference type="InterPro" id="IPR000086">
    <property type="entry name" value="NUDIX_hydrolase_dom"/>
</dbReference>
<keyword evidence="5" id="KW-0460">Magnesium</keyword>